<gene>
    <name evidence="3" type="ORF">PL9214670099</name>
</gene>
<dbReference type="InterPro" id="IPR010328">
    <property type="entry name" value="DUF928"/>
</dbReference>
<dbReference type="Pfam" id="PF06051">
    <property type="entry name" value="DUF928"/>
    <property type="match status" value="1"/>
</dbReference>
<dbReference type="STRING" id="671072.PL9214670099"/>
<feature type="signal peptide" evidence="2">
    <location>
        <begin position="1"/>
        <end position="24"/>
    </location>
</feature>
<keyword evidence="2" id="KW-0732">Signal</keyword>
<evidence type="ECO:0000313" key="4">
    <source>
        <dbReference type="Proteomes" id="UP000184315"/>
    </source>
</evidence>
<dbReference type="Proteomes" id="UP000184315">
    <property type="component" value="Unassembled WGS sequence"/>
</dbReference>
<feature type="chain" id="PRO_5013266848" description="DUF928 domain-containing protein" evidence="2">
    <location>
        <begin position="25"/>
        <end position="235"/>
    </location>
</feature>
<reference evidence="4" key="1">
    <citation type="submission" date="2015-10" db="EMBL/GenBank/DDBJ databases">
        <authorList>
            <person name="Regsiter A."/>
            <person name="william w."/>
        </authorList>
    </citation>
    <scope>NUCLEOTIDE SEQUENCE [LARGE SCALE GENOMIC DNA]</scope>
</reference>
<evidence type="ECO:0008006" key="5">
    <source>
        <dbReference type="Google" id="ProtNLM"/>
    </source>
</evidence>
<accession>A0A1J1LV47</accession>
<feature type="region of interest" description="Disordered" evidence="1">
    <location>
        <begin position="46"/>
        <end position="65"/>
    </location>
</feature>
<evidence type="ECO:0000256" key="2">
    <source>
        <dbReference type="SAM" id="SignalP"/>
    </source>
</evidence>
<dbReference type="EMBL" id="CZDF01000174">
    <property type="protein sequence ID" value="CUR35473.1"/>
    <property type="molecule type" value="Genomic_DNA"/>
</dbReference>
<proteinExistence type="predicted"/>
<name>A0A1J1LV47_9CYAN</name>
<evidence type="ECO:0000256" key="1">
    <source>
        <dbReference type="SAM" id="MobiDB-lite"/>
    </source>
</evidence>
<organism evidence="3 4">
    <name type="scientific">Planktothrix tepida PCC 9214</name>
    <dbReference type="NCBI Taxonomy" id="671072"/>
    <lineage>
        <taxon>Bacteria</taxon>
        <taxon>Bacillati</taxon>
        <taxon>Cyanobacteriota</taxon>
        <taxon>Cyanophyceae</taxon>
        <taxon>Oscillatoriophycideae</taxon>
        <taxon>Oscillatoriales</taxon>
        <taxon>Microcoleaceae</taxon>
        <taxon>Planktothrix</taxon>
    </lineage>
</organism>
<dbReference type="AlphaFoldDB" id="A0A1J1LV47"/>
<dbReference type="OrthoDB" id="536034at2"/>
<protein>
    <recommendedName>
        <fullName evidence="5">DUF928 domain-containing protein</fullName>
    </recommendedName>
</protein>
<keyword evidence="4" id="KW-1185">Reference proteome</keyword>
<dbReference type="RefSeq" id="WP_072722436.1">
    <property type="nucleotide sequence ID" value="NZ_LN889815.1"/>
</dbReference>
<sequence>MKFSNPLFLGVLTLNFVVSGLSQANENYQQSPQMLSQTLKQPLHFKLPDRGAPGNRSDDAGGRGKCGKNKLTALIPQKNFGYTTSNRPTFWFHFSFSNSLSLTAEFKLFDEQKNNIVKLTLPIKPGLIQVNLPEKDNLLQTEKSYEWQFTVICDSNDPTGNITVRGQVVKQEISPDLQRQIQGKQGRDLAIVYAENGIWFDALTILAQLQQQEPNNSIYREDWNRLLNSVGLQDL</sequence>
<evidence type="ECO:0000313" key="3">
    <source>
        <dbReference type="EMBL" id="CUR35473.1"/>
    </source>
</evidence>